<evidence type="ECO:0000256" key="1">
    <source>
        <dbReference type="SAM" id="MobiDB-lite"/>
    </source>
</evidence>
<feature type="non-terminal residue" evidence="2">
    <location>
        <position position="55"/>
    </location>
</feature>
<dbReference type="Proteomes" id="UP001233172">
    <property type="component" value="Unassembled WGS sequence"/>
</dbReference>
<name>A0AAD8F7V3_BIOPF</name>
<evidence type="ECO:0000313" key="2">
    <source>
        <dbReference type="EMBL" id="KAK0054902.1"/>
    </source>
</evidence>
<proteinExistence type="predicted"/>
<dbReference type="AlphaFoldDB" id="A0AAD8F7V3"/>
<feature type="region of interest" description="Disordered" evidence="1">
    <location>
        <begin position="24"/>
        <end position="55"/>
    </location>
</feature>
<dbReference type="EMBL" id="JASAOG010000074">
    <property type="protein sequence ID" value="KAK0054902.1"/>
    <property type="molecule type" value="Genomic_DNA"/>
</dbReference>
<feature type="compositionally biased region" description="Polar residues" evidence="1">
    <location>
        <begin position="41"/>
        <end position="55"/>
    </location>
</feature>
<feature type="compositionally biased region" description="Low complexity" evidence="1">
    <location>
        <begin position="24"/>
        <end position="35"/>
    </location>
</feature>
<reference evidence="2" key="2">
    <citation type="submission" date="2023-04" db="EMBL/GenBank/DDBJ databases">
        <authorList>
            <person name="Bu L."/>
            <person name="Lu L."/>
            <person name="Laidemitt M.R."/>
            <person name="Zhang S.M."/>
            <person name="Mutuku M."/>
            <person name="Mkoji G."/>
            <person name="Steinauer M."/>
            <person name="Loker E.S."/>
        </authorList>
    </citation>
    <scope>NUCLEOTIDE SEQUENCE</scope>
    <source>
        <strain evidence="2">KasaAsao</strain>
        <tissue evidence="2">Whole Snail</tissue>
    </source>
</reference>
<evidence type="ECO:0000313" key="3">
    <source>
        <dbReference type="Proteomes" id="UP001233172"/>
    </source>
</evidence>
<keyword evidence="3" id="KW-1185">Reference proteome</keyword>
<reference evidence="2" key="1">
    <citation type="journal article" date="2023" name="PLoS Negl. Trop. Dis.">
        <title>A genome sequence for Biomphalaria pfeifferi, the major vector snail for the human-infecting parasite Schistosoma mansoni.</title>
        <authorList>
            <person name="Bu L."/>
            <person name="Lu L."/>
            <person name="Laidemitt M.R."/>
            <person name="Zhang S.M."/>
            <person name="Mutuku M."/>
            <person name="Mkoji G."/>
            <person name="Steinauer M."/>
            <person name="Loker E.S."/>
        </authorList>
    </citation>
    <scope>NUCLEOTIDE SEQUENCE</scope>
    <source>
        <strain evidence="2">KasaAsao</strain>
    </source>
</reference>
<accession>A0AAD8F7V3</accession>
<sequence>MSERGFSRLYESRMNHVIITLTENNNNNRKGNSANFLRGQNIDTQGSNPDKNVNS</sequence>
<organism evidence="2 3">
    <name type="scientific">Biomphalaria pfeifferi</name>
    <name type="common">Bloodfluke planorb</name>
    <name type="synonym">Freshwater snail</name>
    <dbReference type="NCBI Taxonomy" id="112525"/>
    <lineage>
        <taxon>Eukaryota</taxon>
        <taxon>Metazoa</taxon>
        <taxon>Spiralia</taxon>
        <taxon>Lophotrochozoa</taxon>
        <taxon>Mollusca</taxon>
        <taxon>Gastropoda</taxon>
        <taxon>Heterobranchia</taxon>
        <taxon>Euthyneura</taxon>
        <taxon>Panpulmonata</taxon>
        <taxon>Hygrophila</taxon>
        <taxon>Lymnaeoidea</taxon>
        <taxon>Planorbidae</taxon>
        <taxon>Biomphalaria</taxon>
    </lineage>
</organism>
<comment type="caution">
    <text evidence="2">The sequence shown here is derived from an EMBL/GenBank/DDBJ whole genome shotgun (WGS) entry which is preliminary data.</text>
</comment>
<gene>
    <name evidence="2" type="ORF">Bpfe_015748</name>
</gene>
<protein>
    <submittedName>
        <fullName evidence="2">Uncharacterized protein</fullName>
    </submittedName>
</protein>